<feature type="transmembrane region" description="Helical" evidence="1">
    <location>
        <begin position="12"/>
        <end position="36"/>
    </location>
</feature>
<keyword evidence="1" id="KW-1133">Transmembrane helix</keyword>
<dbReference type="RefSeq" id="WP_061834312.1">
    <property type="nucleotide sequence ID" value="NZ_LUKE01000001.1"/>
</dbReference>
<gene>
    <name evidence="2" type="ORF">AZI86_06730</name>
</gene>
<name>A0A150WQF8_BDEBC</name>
<evidence type="ECO:0000313" key="2">
    <source>
        <dbReference type="EMBL" id="KYG66733.1"/>
    </source>
</evidence>
<protein>
    <submittedName>
        <fullName evidence="2">Cytochrome B subunit</fullName>
    </submittedName>
</protein>
<dbReference type="EMBL" id="LUKE01000001">
    <property type="protein sequence ID" value="KYG66733.1"/>
    <property type="molecule type" value="Genomic_DNA"/>
</dbReference>
<dbReference type="Proteomes" id="UP000075320">
    <property type="component" value="Unassembled WGS sequence"/>
</dbReference>
<dbReference type="OrthoDB" id="9802842at2"/>
<feature type="transmembrane region" description="Helical" evidence="1">
    <location>
        <begin position="195"/>
        <end position="216"/>
    </location>
</feature>
<keyword evidence="1" id="KW-0812">Transmembrane</keyword>
<accession>A0A150WQF8</accession>
<dbReference type="GO" id="GO:0016020">
    <property type="term" value="C:membrane"/>
    <property type="evidence" value="ECO:0007669"/>
    <property type="project" value="InterPro"/>
</dbReference>
<keyword evidence="1" id="KW-0472">Membrane</keyword>
<organism evidence="2 3">
    <name type="scientific">Bdellovibrio bacteriovorus</name>
    <dbReference type="NCBI Taxonomy" id="959"/>
    <lineage>
        <taxon>Bacteria</taxon>
        <taxon>Pseudomonadati</taxon>
        <taxon>Bdellovibrionota</taxon>
        <taxon>Bdellovibrionia</taxon>
        <taxon>Bdellovibrionales</taxon>
        <taxon>Pseudobdellovibrionaceae</taxon>
        <taxon>Bdellovibrio</taxon>
    </lineage>
</organism>
<feature type="transmembrane region" description="Helical" evidence="1">
    <location>
        <begin position="155"/>
        <end position="174"/>
    </location>
</feature>
<dbReference type="InterPro" id="IPR011138">
    <property type="entry name" value="Cytochrome_b-558"/>
</dbReference>
<dbReference type="SUPFAM" id="SSF81343">
    <property type="entry name" value="Fumarate reductase respiratory complex transmembrane subunits"/>
    <property type="match status" value="1"/>
</dbReference>
<proteinExistence type="predicted"/>
<dbReference type="AlphaFoldDB" id="A0A150WQF8"/>
<dbReference type="Gene3D" id="1.20.1300.10">
    <property type="entry name" value="Fumarate reductase/succinate dehydrogenase, transmembrane subunit"/>
    <property type="match status" value="1"/>
</dbReference>
<feature type="transmembrane region" description="Helical" evidence="1">
    <location>
        <begin position="56"/>
        <end position="80"/>
    </location>
</feature>
<dbReference type="NCBIfam" id="TIGR02046">
    <property type="entry name" value="sdhC_b558_fam"/>
    <property type="match status" value="1"/>
</dbReference>
<evidence type="ECO:0000313" key="3">
    <source>
        <dbReference type="Proteomes" id="UP000075320"/>
    </source>
</evidence>
<keyword evidence="3" id="KW-1185">Reference proteome</keyword>
<feature type="transmembrane region" description="Helical" evidence="1">
    <location>
        <begin position="101"/>
        <end position="122"/>
    </location>
</feature>
<dbReference type="CDD" id="cd03498">
    <property type="entry name" value="SQR_TypeB_2_TM"/>
    <property type="match status" value="1"/>
</dbReference>
<evidence type="ECO:0000256" key="1">
    <source>
        <dbReference type="SAM" id="Phobius"/>
    </source>
</evidence>
<comment type="caution">
    <text evidence="2">The sequence shown here is derived from an EMBL/GenBank/DDBJ whole genome shotgun (WGS) entry which is preliminary data.</text>
</comment>
<sequence length="220" mass="24375">MLAFLRSTVGKKYIMGISGLVWAGFVLTHMAGNLLIFVSNDAYNAYGHAITSGKLIYIAEAILLAALITHVYLAISLTVQNRAAKGSRYAVSAKGEKRVTLASRTMAIQGSLILVFIILHLITFKYGAHYETTVNGVPMRDLARLMEEVFQQPGYVVWYLVALFILGFHLKHGVGSTFQSLGLMEGTYRDMWRKLSITYGIIVAAGFIAQPIYLLMRSMQ</sequence>
<dbReference type="InterPro" id="IPR034804">
    <property type="entry name" value="SQR/QFR_C/D"/>
</dbReference>
<reference evidence="2 3" key="1">
    <citation type="submission" date="2016-03" db="EMBL/GenBank/DDBJ databases">
        <authorList>
            <person name="Ploux O."/>
        </authorList>
    </citation>
    <scope>NUCLEOTIDE SEQUENCE [LARGE SCALE GENOMIC DNA]</scope>
    <source>
        <strain evidence="2 3">R0</strain>
    </source>
</reference>